<protein>
    <submittedName>
        <fullName evidence="1">Uncharacterized protein</fullName>
    </submittedName>
</protein>
<dbReference type="RefSeq" id="WP_379512960.1">
    <property type="nucleotide sequence ID" value="NZ_JBHSPA010000009.1"/>
</dbReference>
<sequence length="97" mass="10557">MLGTPTERDLRRYATAPSFLDRPATGVRPPRAPLSVSDRRRLTRWGAVGLALVLLACGAQALESAVFSEPVVPQPADEIVLRQPIPQWDGAFPPADR</sequence>
<organism evidence="1 2">
    <name type="scientific">Nonomuraea insulae</name>
    <dbReference type="NCBI Taxonomy" id="1616787"/>
    <lineage>
        <taxon>Bacteria</taxon>
        <taxon>Bacillati</taxon>
        <taxon>Actinomycetota</taxon>
        <taxon>Actinomycetes</taxon>
        <taxon>Streptosporangiales</taxon>
        <taxon>Streptosporangiaceae</taxon>
        <taxon>Nonomuraea</taxon>
    </lineage>
</organism>
<comment type="caution">
    <text evidence="1">The sequence shown here is derived from an EMBL/GenBank/DDBJ whole genome shotgun (WGS) entry which is preliminary data.</text>
</comment>
<reference evidence="2" key="1">
    <citation type="journal article" date="2019" name="Int. J. Syst. Evol. Microbiol.">
        <title>The Global Catalogue of Microorganisms (GCM) 10K type strain sequencing project: providing services to taxonomists for standard genome sequencing and annotation.</title>
        <authorList>
            <consortium name="The Broad Institute Genomics Platform"/>
            <consortium name="The Broad Institute Genome Sequencing Center for Infectious Disease"/>
            <person name="Wu L."/>
            <person name="Ma J."/>
        </authorList>
    </citation>
    <scope>NUCLEOTIDE SEQUENCE [LARGE SCALE GENOMIC DNA]</scope>
    <source>
        <strain evidence="2">CCUG 53903</strain>
    </source>
</reference>
<accession>A0ABW1CEB8</accession>
<dbReference type="EMBL" id="JBHSPA010000009">
    <property type="protein sequence ID" value="MFC5823424.1"/>
    <property type="molecule type" value="Genomic_DNA"/>
</dbReference>
<proteinExistence type="predicted"/>
<keyword evidence="2" id="KW-1185">Reference proteome</keyword>
<evidence type="ECO:0000313" key="1">
    <source>
        <dbReference type="EMBL" id="MFC5823424.1"/>
    </source>
</evidence>
<gene>
    <name evidence="1" type="ORF">ACFPZ3_06140</name>
</gene>
<dbReference type="Proteomes" id="UP001596058">
    <property type="component" value="Unassembled WGS sequence"/>
</dbReference>
<name>A0ABW1CEB8_9ACTN</name>
<evidence type="ECO:0000313" key="2">
    <source>
        <dbReference type="Proteomes" id="UP001596058"/>
    </source>
</evidence>